<comment type="caution">
    <text evidence="1">The sequence shown here is derived from an EMBL/GenBank/DDBJ whole genome shotgun (WGS) entry which is preliminary data.</text>
</comment>
<dbReference type="Gene3D" id="3.40.50.300">
    <property type="entry name" value="P-loop containing nucleotide triphosphate hydrolases"/>
    <property type="match status" value="1"/>
</dbReference>
<name>A0ABW3JV44_9BACT</name>
<gene>
    <name evidence="1" type="ORF">ACFQ21_00775</name>
</gene>
<protein>
    <submittedName>
        <fullName evidence="1">AAA family ATPase</fullName>
    </submittedName>
</protein>
<organism evidence="1 2">
    <name type="scientific">Ohtaekwangia kribbensis</name>
    <dbReference type="NCBI Taxonomy" id="688913"/>
    <lineage>
        <taxon>Bacteria</taxon>
        <taxon>Pseudomonadati</taxon>
        <taxon>Bacteroidota</taxon>
        <taxon>Cytophagia</taxon>
        <taxon>Cytophagales</taxon>
        <taxon>Fulvivirgaceae</taxon>
        <taxon>Ohtaekwangia</taxon>
    </lineage>
</organism>
<accession>A0ABW3JV44</accession>
<keyword evidence="2" id="KW-1185">Reference proteome</keyword>
<dbReference type="InterPro" id="IPR027417">
    <property type="entry name" value="P-loop_NTPase"/>
</dbReference>
<proteinExistence type="predicted"/>
<dbReference type="Pfam" id="PF13671">
    <property type="entry name" value="AAA_33"/>
    <property type="match status" value="1"/>
</dbReference>
<dbReference type="PANTHER" id="PTHR43883:SF1">
    <property type="entry name" value="GLUCONOKINASE"/>
    <property type="match status" value="1"/>
</dbReference>
<dbReference type="SUPFAM" id="SSF52540">
    <property type="entry name" value="P-loop containing nucleoside triphosphate hydrolases"/>
    <property type="match status" value="1"/>
</dbReference>
<dbReference type="EMBL" id="JBHTKA010000001">
    <property type="protein sequence ID" value="MFD0997810.1"/>
    <property type="molecule type" value="Genomic_DNA"/>
</dbReference>
<evidence type="ECO:0000313" key="1">
    <source>
        <dbReference type="EMBL" id="MFD0997810.1"/>
    </source>
</evidence>
<evidence type="ECO:0000313" key="2">
    <source>
        <dbReference type="Proteomes" id="UP001597112"/>
    </source>
</evidence>
<dbReference type="PANTHER" id="PTHR43883">
    <property type="entry name" value="SLR0207 PROTEIN"/>
    <property type="match status" value="1"/>
</dbReference>
<dbReference type="Proteomes" id="UP001597112">
    <property type="component" value="Unassembled WGS sequence"/>
</dbReference>
<sequence>MIVMVTGLPGSGKSYFAEHLAEKLDATYINSDRVRFALGASDKYTYQDKLRVYKEMLTEAAHILEENKVVLVDATFYHHTMREMFVRLAQGYHVPIKLIEIIADEDVIRERLKKPRRYSEADYVVYETVRNDYETITMPHLILESTNYNLESMLQTALNYIKHGGEGCA</sequence>
<dbReference type="InterPro" id="IPR052732">
    <property type="entry name" value="Cell-binding_unc_protein"/>
</dbReference>
<reference evidence="2" key="1">
    <citation type="journal article" date="2019" name="Int. J. Syst. Evol. Microbiol.">
        <title>The Global Catalogue of Microorganisms (GCM) 10K type strain sequencing project: providing services to taxonomists for standard genome sequencing and annotation.</title>
        <authorList>
            <consortium name="The Broad Institute Genomics Platform"/>
            <consortium name="The Broad Institute Genome Sequencing Center for Infectious Disease"/>
            <person name="Wu L."/>
            <person name="Ma J."/>
        </authorList>
    </citation>
    <scope>NUCLEOTIDE SEQUENCE [LARGE SCALE GENOMIC DNA]</scope>
    <source>
        <strain evidence="2">CCUG 58938</strain>
    </source>
</reference>
<dbReference type="RefSeq" id="WP_377573417.1">
    <property type="nucleotide sequence ID" value="NZ_JBHTKA010000001.1"/>
</dbReference>